<sequence length="385" mass="40941">MTSTVFFSWDQADARRIRRQFLDRPAEPADSAPSTVAAAMLGAHAQILSAAELSLALRIVGATRADVRAALWQERSLIKTFGPRGTVHLLPAADLALWTGALSALPAGPGGQPGDVRMTAEQTDEVVAAIGDALTGAELTVDELTDAIVERTGPWAGERVMEAFQDKWPRWRQATATAAHRGVLCFGENRGRKVTYTNPGVQPSAGPTALAELVERYLYAYGPATPRHFATWLAAPAGWAGALFASLSGAGRIEEVDLEGESAWVVAGDTEVPAEPVRGVRLLPYFDAFAIASQPRARLFPGRAYERALARGQAGNFPVLLVDGEVAGVWHQRRSGKRVAVTVEPLAPLAAPRLRELEEQAARVGEVLEGVAELTVGPVSVGAHA</sequence>
<organism evidence="1 2">
    <name type="scientific">Streptomyces solicathayae</name>
    <dbReference type="NCBI Taxonomy" id="3081768"/>
    <lineage>
        <taxon>Bacteria</taxon>
        <taxon>Bacillati</taxon>
        <taxon>Actinomycetota</taxon>
        <taxon>Actinomycetes</taxon>
        <taxon>Kitasatosporales</taxon>
        <taxon>Streptomycetaceae</taxon>
        <taxon>Streptomyces</taxon>
    </lineage>
</organism>
<accession>A0ABZ0LS64</accession>
<gene>
    <name evidence="1" type="ORF">R2D22_13365</name>
</gene>
<dbReference type="Proteomes" id="UP001301731">
    <property type="component" value="Chromosome"/>
</dbReference>
<dbReference type="EMBL" id="CP137573">
    <property type="protein sequence ID" value="WOX22328.1"/>
    <property type="molecule type" value="Genomic_DNA"/>
</dbReference>
<dbReference type="InterPro" id="IPR009351">
    <property type="entry name" value="AlkZ-like"/>
</dbReference>
<evidence type="ECO:0000313" key="2">
    <source>
        <dbReference type="Proteomes" id="UP001301731"/>
    </source>
</evidence>
<protein>
    <submittedName>
        <fullName evidence="1">Winged helix DNA-binding domain-containing protein</fullName>
    </submittedName>
</protein>
<proteinExistence type="predicted"/>
<dbReference type="Pfam" id="PF06224">
    <property type="entry name" value="AlkZ-like"/>
    <property type="match status" value="1"/>
</dbReference>
<reference evidence="1 2" key="1">
    <citation type="submission" date="2023-10" db="EMBL/GenBank/DDBJ databases">
        <title>The genome sequence of Streptomyces sp. HUAS YS2.</title>
        <authorList>
            <person name="Mo P."/>
        </authorList>
    </citation>
    <scope>NUCLEOTIDE SEQUENCE [LARGE SCALE GENOMIC DNA]</scope>
    <source>
        <strain evidence="1 2">HUAS YS2</strain>
    </source>
</reference>
<dbReference type="PANTHER" id="PTHR38479">
    <property type="entry name" value="LMO0824 PROTEIN"/>
    <property type="match status" value="1"/>
</dbReference>
<evidence type="ECO:0000313" key="1">
    <source>
        <dbReference type="EMBL" id="WOX22328.1"/>
    </source>
</evidence>
<name>A0ABZ0LS64_9ACTN</name>
<dbReference type="GO" id="GO:0003677">
    <property type="term" value="F:DNA binding"/>
    <property type="evidence" value="ECO:0007669"/>
    <property type="project" value="UniProtKB-KW"/>
</dbReference>
<keyword evidence="2" id="KW-1185">Reference proteome</keyword>
<dbReference type="PANTHER" id="PTHR38479:SF2">
    <property type="entry name" value="WINGED HELIX DNA-BINDING DOMAIN-CONTAINING PROTEIN"/>
    <property type="match status" value="1"/>
</dbReference>
<dbReference type="RefSeq" id="WP_318103358.1">
    <property type="nucleotide sequence ID" value="NZ_CP137573.1"/>
</dbReference>
<keyword evidence="1" id="KW-0238">DNA-binding</keyword>